<proteinExistence type="predicted"/>
<evidence type="ECO:0000313" key="1">
    <source>
        <dbReference type="EMBL" id="CAG8540026.1"/>
    </source>
</evidence>
<dbReference type="PANTHER" id="PTHR24114:SF2">
    <property type="entry name" value="F-BOX DOMAIN-CONTAINING PROTEIN-RELATED"/>
    <property type="match status" value="1"/>
</dbReference>
<protein>
    <submittedName>
        <fullName evidence="1">2531_t:CDS:1</fullName>
    </submittedName>
</protein>
<dbReference type="Pfam" id="PF13516">
    <property type="entry name" value="LRR_6"/>
    <property type="match status" value="7"/>
</dbReference>
<dbReference type="SMART" id="SM00368">
    <property type="entry name" value="LRR_RI"/>
    <property type="match status" value="10"/>
</dbReference>
<dbReference type="InterPro" id="IPR032675">
    <property type="entry name" value="LRR_dom_sf"/>
</dbReference>
<dbReference type="EMBL" id="CAJVPS010001487">
    <property type="protein sequence ID" value="CAG8540026.1"/>
    <property type="molecule type" value="Genomic_DNA"/>
</dbReference>
<name>A0A9N9AR47_9GLOM</name>
<organism evidence="1 2">
    <name type="scientific">Ambispora leptoticha</name>
    <dbReference type="NCBI Taxonomy" id="144679"/>
    <lineage>
        <taxon>Eukaryota</taxon>
        <taxon>Fungi</taxon>
        <taxon>Fungi incertae sedis</taxon>
        <taxon>Mucoromycota</taxon>
        <taxon>Glomeromycotina</taxon>
        <taxon>Glomeromycetes</taxon>
        <taxon>Archaeosporales</taxon>
        <taxon>Ambisporaceae</taxon>
        <taxon>Ambispora</taxon>
    </lineage>
</organism>
<dbReference type="Proteomes" id="UP000789508">
    <property type="component" value="Unassembled WGS sequence"/>
</dbReference>
<reference evidence="1" key="1">
    <citation type="submission" date="2021-06" db="EMBL/GenBank/DDBJ databases">
        <authorList>
            <person name="Kallberg Y."/>
            <person name="Tangrot J."/>
            <person name="Rosling A."/>
        </authorList>
    </citation>
    <scope>NUCLEOTIDE SEQUENCE</scope>
    <source>
        <strain evidence="1">FL130A</strain>
    </source>
</reference>
<sequence length="576" mass="63757">MSSLGLPKSFSSSSSSSVGKKIYKKSIGGLDRYLTNEGHRMVVSYLRNTQTQNIIISGQLHKLEESDIDELIKSYKGTPTPVFRTLNYNHLHLAAREMKNLSKLLKADKITNIHTLSLKKNHLSGSPLKIFFKALQKNSTVTKLDLSFNCVGDHEAKWLAKVLQKNQTLREIYLTSNKIEAQGAKLLAKALENSLLERFSIEQNRIGSQGAIAFAEMLKTNKNLRYIHFGANNLGIEGTSAISEALKVNQTLVSLSLDANNIGKDGARLIGDALAMNKTLTHLYLGRNNIQDEGLQHICRGLSNSNSAIIYLDLEFNGIGGEGTNNNTATLGGESLAELLDSKNGKVPRAINLNNNPFGDEGCEQLSRGFYKNTTLESIILSRCNIGLRGITAISESLIANRGLQNLTLDNNNAIGADGHAVLASALEKNTTIKGVQLDYNFEDWERAGNSIQASLTRNHFLQQEKYAVASRILVAARILFHSFPPKKLSSSSLIHLEFHAIPFEIRENIVFALDENSVLTYSQKISIVDFAKRKDTLGTSRESFLSQTFRVYYPLSSAVRLWPTEVSDFNSSDRY</sequence>
<dbReference type="AlphaFoldDB" id="A0A9N9AR47"/>
<dbReference type="InterPro" id="IPR001611">
    <property type="entry name" value="Leu-rich_rpt"/>
</dbReference>
<evidence type="ECO:0000313" key="2">
    <source>
        <dbReference type="Proteomes" id="UP000789508"/>
    </source>
</evidence>
<dbReference type="SUPFAM" id="SSF52047">
    <property type="entry name" value="RNI-like"/>
    <property type="match status" value="2"/>
</dbReference>
<accession>A0A9N9AR47</accession>
<dbReference type="InterPro" id="IPR052394">
    <property type="entry name" value="LRR-containing"/>
</dbReference>
<gene>
    <name evidence="1" type="ORF">ALEPTO_LOCUS5363</name>
</gene>
<dbReference type="OrthoDB" id="333024at2759"/>
<comment type="caution">
    <text evidence="1">The sequence shown here is derived from an EMBL/GenBank/DDBJ whole genome shotgun (WGS) entry which is preliminary data.</text>
</comment>
<dbReference type="PANTHER" id="PTHR24114">
    <property type="entry name" value="LEUCINE RICH REPEAT FAMILY PROTEIN"/>
    <property type="match status" value="1"/>
</dbReference>
<keyword evidence="2" id="KW-1185">Reference proteome</keyword>
<dbReference type="Gene3D" id="3.80.10.10">
    <property type="entry name" value="Ribonuclease Inhibitor"/>
    <property type="match status" value="3"/>
</dbReference>